<dbReference type="PROSITE" id="PS50850">
    <property type="entry name" value="MFS"/>
    <property type="match status" value="1"/>
</dbReference>
<dbReference type="CDD" id="cd17321">
    <property type="entry name" value="MFS_MMR_MDR_like"/>
    <property type="match status" value="1"/>
</dbReference>
<evidence type="ECO:0000256" key="1">
    <source>
        <dbReference type="ARBA" id="ARBA00004651"/>
    </source>
</evidence>
<feature type="transmembrane region" description="Helical" evidence="7">
    <location>
        <begin position="143"/>
        <end position="164"/>
    </location>
</feature>
<evidence type="ECO:0000256" key="6">
    <source>
        <dbReference type="ARBA" id="ARBA00023136"/>
    </source>
</evidence>
<dbReference type="Pfam" id="PF07690">
    <property type="entry name" value="MFS_1"/>
    <property type="match status" value="1"/>
</dbReference>
<name>A0ABQ3MPC3_9PSEU</name>
<evidence type="ECO:0000259" key="8">
    <source>
        <dbReference type="PROSITE" id="PS50850"/>
    </source>
</evidence>
<feature type="transmembrane region" description="Helical" evidence="7">
    <location>
        <begin position="299"/>
        <end position="316"/>
    </location>
</feature>
<evidence type="ECO:0000256" key="2">
    <source>
        <dbReference type="ARBA" id="ARBA00022448"/>
    </source>
</evidence>
<reference evidence="10" key="1">
    <citation type="journal article" date="2019" name="Int. J. Syst. Evol. Microbiol.">
        <title>The Global Catalogue of Microorganisms (GCM) 10K type strain sequencing project: providing services to taxonomists for standard genome sequencing and annotation.</title>
        <authorList>
            <consortium name="The Broad Institute Genomics Platform"/>
            <consortium name="The Broad Institute Genome Sequencing Center for Infectious Disease"/>
            <person name="Wu L."/>
            <person name="Ma J."/>
        </authorList>
    </citation>
    <scope>NUCLEOTIDE SEQUENCE [LARGE SCALE GENOMIC DNA]</scope>
    <source>
        <strain evidence="10">CGMCC 4.7367</strain>
    </source>
</reference>
<keyword evidence="10" id="KW-1185">Reference proteome</keyword>
<evidence type="ECO:0000256" key="5">
    <source>
        <dbReference type="ARBA" id="ARBA00022989"/>
    </source>
</evidence>
<proteinExistence type="predicted"/>
<feature type="transmembrane region" description="Helical" evidence="7">
    <location>
        <begin position="328"/>
        <end position="344"/>
    </location>
</feature>
<keyword evidence="3" id="KW-1003">Cell membrane</keyword>
<feature type="transmembrane region" description="Helical" evidence="7">
    <location>
        <begin position="400"/>
        <end position="417"/>
    </location>
</feature>
<gene>
    <name evidence="9" type="ORF">GCM10017774_64380</name>
</gene>
<sequence length="468" mass="48103">MTAQLTRPAATTRLGLVLVACCLGQFMVVLDASVVNVALPSIAAELRFEVHNLQWVNNAYAIAFAGFLMLGGRLADLFGQRRMFLAGVLLFTLASSVGGLATDPVTLVLARAFQGLGSAVMAPATLTVLSTTFTDPGARARAFGMWSAVSGAAGAIGVLLGGVITEWFSWRWILLVNVPIGVVLLAAVWSAVPETAGRRQKLDVPGALLVTAGLLALVFGISSKVPAAAAAGVVLLGIFLLHQAKFAAQPLVPLGIFRVRSVWSANLVAFFGIAALFSTFYFFTLILQQVLGYSPLQTGLSYLPLSAGIAIAGWRVSTVVPRTGPRPILLAGLALGCAGLLWLSSVDEHATFAADLLGPALLLGFGMGMVLNATTNAATAGLPREQAGLASGLLNTTRQLGSALGLVTLATISATRIDAEGGAGTHALVSGYGLAVFGAAMFTVAGFAAALMVPRSRTARGGGETLNT</sequence>
<evidence type="ECO:0000313" key="9">
    <source>
        <dbReference type="EMBL" id="GHH52462.1"/>
    </source>
</evidence>
<feature type="transmembrane region" description="Helical" evidence="7">
    <location>
        <begin position="83"/>
        <end position="102"/>
    </location>
</feature>
<dbReference type="PRINTS" id="PR01036">
    <property type="entry name" value="TCRTETB"/>
</dbReference>
<dbReference type="Gene3D" id="1.20.1720.10">
    <property type="entry name" value="Multidrug resistance protein D"/>
    <property type="match status" value="1"/>
</dbReference>
<keyword evidence="6 7" id="KW-0472">Membrane</keyword>
<evidence type="ECO:0000313" key="10">
    <source>
        <dbReference type="Proteomes" id="UP000605568"/>
    </source>
</evidence>
<evidence type="ECO:0000256" key="3">
    <source>
        <dbReference type="ARBA" id="ARBA00022475"/>
    </source>
</evidence>
<feature type="transmembrane region" description="Helical" evidence="7">
    <location>
        <begin position="429"/>
        <end position="453"/>
    </location>
</feature>
<keyword evidence="2" id="KW-0813">Transport</keyword>
<feature type="transmembrane region" description="Helical" evidence="7">
    <location>
        <begin position="53"/>
        <end position="71"/>
    </location>
</feature>
<organism evidence="9 10">
    <name type="scientific">Lentzea cavernae</name>
    <dbReference type="NCBI Taxonomy" id="2020703"/>
    <lineage>
        <taxon>Bacteria</taxon>
        <taxon>Bacillati</taxon>
        <taxon>Actinomycetota</taxon>
        <taxon>Actinomycetes</taxon>
        <taxon>Pseudonocardiales</taxon>
        <taxon>Pseudonocardiaceae</taxon>
        <taxon>Lentzea</taxon>
    </lineage>
</organism>
<dbReference type="Proteomes" id="UP000605568">
    <property type="component" value="Unassembled WGS sequence"/>
</dbReference>
<dbReference type="InterPro" id="IPR020846">
    <property type="entry name" value="MFS_dom"/>
</dbReference>
<feature type="transmembrane region" description="Helical" evidence="7">
    <location>
        <begin position="204"/>
        <end position="221"/>
    </location>
</feature>
<feature type="transmembrane region" description="Helical" evidence="7">
    <location>
        <begin position="265"/>
        <end position="287"/>
    </location>
</feature>
<dbReference type="InterPro" id="IPR011701">
    <property type="entry name" value="MFS"/>
</dbReference>
<dbReference type="RefSeq" id="WP_191303119.1">
    <property type="nucleotide sequence ID" value="NZ_BNAR01000012.1"/>
</dbReference>
<feature type="domain" description="Major facilitator superfamily (MFS) profile" evidence="8">
    <location>
        <begin position="17"/>
        <end position="457"/>
    </location>
</feature>
<protein>
    <submittedName>
        <fullName evidence="9">MFS transporter</fullName>
    </submittedName>
</protein>
<evidence type="ECO:0000256" key="4">
    <source>
        <dbReference type="ARBA" id="ARBA00022692"/>
    </source>
</evidence>
<dbReference type="PANTHER" id="PTHR42718:SF46">
    <property type="entry name" value="BLR6921 PROTEIN"/>
    <property type="match status" value="1"/>
</dbReference>
<evidence type="ECO:0000256" key="7">
    <source>
        <dbReference type="SAM" id="Phobius"/>
    </source>
</evidence>
<dbReference type="PANTHER" id="PTHR42718">
    <property type="entry name" value="MAJOR FACILITATOR SUPERFAMILY MULTIDRUG TRANSPORTER MFSC"/>
    <property type="match status" value="1"/>
</dbReference>
<dbReference type="EMBL" id="BNAR01000012">
    <property type="protein sequence ID" value="GHH52462.1"/>
    <property type="molecule type" value="Genomic_DNA"/>
</dbReference>
<feature type="transmembrane region" description="Helical" evidence="7">
    <location>
        <begin position="108"/>
        <end position="131"/>
    </location>
</feature>
<keyword evidence="5 7" id="KW-1133">Transmembrane helix</keyword>
<feature type="transmembrane region" description="Helical" evidence="7">
    <location>
        <begin position="356"/>
        <end position="379"/>
    </location>
</feature>
<comment type="subcellular location">
    <subcellularLocation>
        <location evidence="1">Cell membrane</location>
        <topology evidence="1">Multi-pass membrane protein</topology>
    </subcellularLocation>
</comment>
<dbReference type="InterPro" id="IPR036259">
    <property type="entry name" value="MFS_trans_sf"/>
</dbReference>
<accession>A0ABQ3MPC3</accession>
<feature type="transmembrane region" description="Helical" evidence="7">
    <location>
        <begin position="227"/>
        <end position="244"/>
    </location>
</feature>
<comment type="caution">
    <text evidence="9">The sequence shown here is derived from an EMBL/GenBank/DDBJ whole genome shotgun (WGS) entry which is preliminary data.</text>
</comment>
<dbReference type="Gene3D" id="1.20.1250.20">
    <property type="entry name" value="MFS general substrate transporter like domains"/>
    <property type="match status" value="1"/>
</dbReference>
<feature type="transmembrane region" description="Helical" evidence="7">
    <location>
        <begin position="170"/>
        <end position="192"/>
    </location>
</feature>
<keyword evidence="4 7" id="KW-0812">Transmembrane</keyword>
<dbReference type="SUPFAM" id="SSF103473">
    <property type="entry name" value="MFS general substrate transporter"/>
    <property type="match status" value="1"/>
</dbReference>